<evidence type="ECO:0000256" key="4">
    <source>
        <dbReference type="ARBA" id="ARBA00023163"/>
    </source>
</evidence>
<keyword evidence="4" id="KW-0804">Transcription</keyword>
<evidence type="ECO:0000313" key="9">
    <source>
        <dbReference type="Proteomes" id="UP000297014"/>
    </source>
</evidence>
<dbReference type="InterPro" id="IPR001761">
    <property type="entry name" value="Peripla_BP/Lac1_sug-bd_dom"/>
</dbReference>
<keyword evidence="1" id="KW-0678">Repressor</keyword>
<dbReference type="Pfam" id="PF00532">
    <property type="entry name" value="Peripla_BP_1"/>
    <property type="match status" value="1"/>
</dbReference>
<sequence>MGKKLTIKAIAEMAGVSSATVSKVLNNTGRYSEETKQNILDIVKKYDYRPNAVAKSLRTSKSKTIGVIVPDITNEFFAQIVLAIENHCGELGYSVFICNSNENEEKELKYFEELELKGVDGLIYLSASDQLFQMKTQLPIVCIDRKPKLHNVAIVTSDNFNGGSIAARELLQKGCKNLLIISDYRDVFPTMERLRGFQKVMEDNQIPFSHVKVEVGIKQAQKAIDFLIKDQGFQYDGIFATTDWLAFGVKLALEHHQINVPEKVKIIGYDNISLAEYMSISSIDQNKVALGTLAAKKLLNMIDNGVSVDKETTIPVKYIERNSTLNF</sequence>
<dbReference type="Pfam" id="PF00356">
    <property type="entry name" value="LacI"/>
    <property type="match status" value="1"/>
</dbReference>
<dbReference type="Gene3D" id="1.10.260.40">
    <property type="entry name" value="lambda repressor-like DNA-binding domains"/>
    <property type="match status" value="1"/>
</dbReference>
<organism evidence="6 8">
    <name type="scientific">Alkalihalobacillus alcalophilus ATCC 27647 = CGMCC 1.3604</name>
    <dbReference type="NCBI Taxonomy" id="1218173"/>
    <lineage>
        <taxon>Bacteria</taxon>
        <taxon>Bacillati</taxon>
        <taxon>Bacillota</taxon>
        <taxon>Bacilli</taxon>
        <taxon>Bacillales</taxon>
        <taxon>Bacillaceae</taxon>
        <taxon>Alkalihalobacillus</taxon>
    </lineage>
</organism>
<name>A0A094WRH4_ALKAL</name>
<reference evidence="6 8" key="1">
    <citation type="journal article" date="2014" name="Genome Announc.">
        <title>Draft Genome Sequence of Bacillus alcalophilus AV1934, a Classic Alkaliphile Isolated from Human Feces in 1934.</title>
        <authorList>
            <person name="Attie O."/>
            <person name="Jayaprakash A."/>
            <person name="Shah H."/>
            <person name="Paulsen I.T."/>
            <person name="Morino M."/>
            <person name="Takahashi Y."/>
            <person name="Narumi I."/>
            <person name="Sachidanandam R."/>
            <person name="Satoh K."/>
            <person name="Ito M."/>
            <person name="Krulwich T.A."/>
        </authorList>
    </citation>
    <scope>NUCLEOTIDE SEQUENCE [LARGE SCALE GENOMIC DNA]</scope>
    <source>
        <strain evidence="6 8">AV1934</strain>
    </source>
</reference>
<dbReference type="Gene3D" id="3.40.50.2300">
    <property type="match status" value="2"/>
</dbReference>
<reference evidence="7 9" key="2">
    <citation type="submission" date="2014-01" db="EMBL/GenBank/DDBJ databases">
        <title>Draft genome sequencing of Bacillus alcalophilus CGMCC 1.3604.</title>
        <authorList>
            <person name="Yang J."/>
            <person name="Diao L."/>
            <person name="Yang S."/>
        </authorList>
    </citation>
    <scope>NUCLEOTIDE SEQUENCE [LARGE SCALE GENOMIC DNA]</scope>
    <source>
        <strain evidence="7 9">CGMCC 1.3604</strain>
    </source>
</reference>
<keyword evidence="2" id="KW-0805">Transcription regulation</keyword>
<dbReference type="SMART" id="SM00354">
    <property type="entry name" value="HTH_LACI"/>
    <property type="match status" value="1"/>
</dbReference>
<dbReference type="eggNOG" id="COG1609">
    <property type="taxonomic scope" value="Bacteria"/>
</dbReference>
<evidence type="ECO:0000313" key="6">
    <source>
        <dbReference type="EMBL" id="KGA98653.1"/>
    </source>
</evidence>
<dbReference type="PANTHER" id="PTHR30146">
    <property type="entry name" value="LACI-RELATED TRANSCRIPTIONAL REPRESSOR"/>
    <property type="match status" value="1"/>
</dbReference>
<accession>A0A094WRH4</accession>
<evidence type="ECO:0000313" key="8">
    <source>
        <dbReference type="Proteomes" id="UP000002754"/>
    </source>
</evidence>
<comment type="caution">
    <text evidence="6">The sequence shown here is derived from an EMBL/GenBank/DDBJ whole genome shotgun (WGS) entry which is preliminary data.</text>
</comment>
<dbReference type="AlphaFoldDB" id="A0A094WRH4"/>
<dbReference type="OrthoDB" id="9796186at2"/>
<dbReference type="Proteomes" id="UP000002754">
    <property type="component" value="Unassembled WGS sequence"/>
</dbReference>
<dbReference type="Proteomes" id="UP000297014">
    <property type="component" value="Unassembled WGS sequence"/>
</dbReference>
<evidence type="ECO:0000256" key="1">
    <source>
        <dbReference type="ARBA" id="ARBA00022491"/>
    </source>
</evidence>
<dbReference type="RefSeq" id="WP_003321755.1">
    <property type="nucleotide sequence ID" value="NZ_ALPT02000007.1"/>
</dbReference>
<keyword evidence="3" id="KW-0238">DNA-binding</keyword>
<proteinExistence type="predicted"/>
<dbReference type="PANTHER" id="PTHR30146:SF95">
    <property type="entry name" value="RIBOSE OPERON REPRESSOR"/>
    <property type="match status" value="1"/>
</dbReference>
<dbReference type="GO" id="GO:0003700">
    <property type="term" value="F:DNA-binding transcription factor activity"/>
    <property type="evidence" value="ECO:0007669"/>
    <property type="project" value="TreeGrafter"/>
</dbReference>
<dbReference type="EMBL" id="JALP01000085">
    <property type="protein sequence ID" value="THG91166.1"/>
    <property type="molecule type" value="Genomic_DNA"/>
</dbReference>
<dbReference type="SUPFAM" id="SSF53822">
    <property type="entry name" value="Periplasmic binding protein-like I"/>
    <property type="match status" value="1"/>
</dbReference>
<dbReference type="GO" id="GO:0000976">
    <property type="term" value="F:transcription cis-regulatory region binding"/>
    <property type="evidence" value="ECO:0007669"/>
    <property type="project" value="TreeGrafter"/>
</dbReference>
<dbReference type="CDD" id="cd06291">
    <property type="entry name" value="PBP1_Qymf-like"/>
    <property type="match status" value="1"/>
</dbReference>
<evidence type="ECO:0000259" key="5">
    <source>
        <dbReference type="PROSITE" id="PS50932"/>
    </source>
</evidence>
<dbReference type="InterPro" id="IPR010982">
    <property type="entry name" value="Lambda_DNA-bd_dom_sf"/>
</dbReference>
<dbReference type="InterPro" id="IPR000843">
    <property type="entry name" value="HTH_LacI"/>
</dbReference>
<evidence type="ECO:0000256" key="2">
    <source>
        <dbReference type="ARBA" id="ARBA00023015"/>
    </source>
</evidence>
<evidence type="ECO:0000256" key="3">
    <source>
        <dbReference type="ARBA" id="ARBA00023125"/>
    </source>
</evidence>
<feature type="domain" description="HTH lacI-type" evidence="5">
    <location>
        <begin position="5"/>
        <end position="59"/>
    </location>
</feature>
<dbReference type="SUPFAM" id="SSF47413">
    <property type="entry name" value="lambda repressor-like DNA-binding domains"/>
    <property type="match status" value="1"/>
</dbReference>
<dbReference type="EMBL" id="ALPT02000007">
    <property type="protein sequence ID" value="KGA98653.1"/>
    <property type="molecule type" value="Genomic_DNA"/>
</dbReference>
<dbReference type="PROSITE" id="PS50932">
    <property type="entry name" value="HTH_LACI_2"/>
    <property type="match status" value="1"/>
</dbReference>
<protein>
    <recommendedName>
        <fullName evidence="5">HTH lacI-type domain-containing protein</fullName>
    </recommendedName>
</protein>
<gene>
    <name evidence="7" type="ORF">AJ85_06445</name>
    <name evidence="6" type="ORF">BALCAV_0203265</name>
</gene>
<dbReference type="STRING" id="1218173.BALCAV_0203265"/>
<dbReference type="InterPro" id="IPR028082">
    <property type="entry name" value="Peripla_BP_I"/>
</dbReference>
<evidence type="ECO:0000313" key="7">
    <source>
        <dbReference type="EMBL" id="THG91166.1"/>
    </source>
</evidence>
<dbReference type="CDD" id="cd01392">
    <property type="entry name" value="HTH_LacI"/>
    <property type="match status" value="1"/>
</dbReference>
<keyword evidence="8" id="KW-1185">Reference proteome</keyword>